<dbReference type="GeneID" id="88807288"/>
<evidence type="ECO:0000313" key="2">
    <source>
        <dbReference type="EMBL" id="NDL03819.1"/>
    </source>
</evidence>
<feature type="domain" description="Transposase DDE" evidence="1">
    <location>
        <begin position="17"/>
        <end position="61"/>
    </location>
</feature>
<dbReference type="EMBL" id="WSFC01000021">
    <property type="protein sequence ID" value="NDL03871.1"/>
    <property type="molecule type" value="Genomic_DNA"/>
</dbReference>
<dbReference type="EMBL" id="WSFC01000021">
    <property type="protein sequence ID" value="NDL03819.1"/>
    <property type="molecule type" value="Genomic_DNA"/>
</dbReference>
<reference evidence="4 5" key="2">
    <citation type="journal article" date="2018" name="Int. J. Syst. Evol. Microbiol.">
        <title>Whole-genome-based revisit of Photorhabdus phylogeny: proposal for the elevation of most Photorhabdus subspecies to the species level and description of one novel species Photorhabdus bodei sp. nov., and one novel subspecies Photorhabdus laumondii subsp. clarkei subsp. nov.</title>
        <authorList>
            <person name="Machado R.A.R."/>
            <person name="Wuthrich D."/>
            <person name="Kuhnert P."/>
            <person name="Arce C.C.M."/>
            <person name="Thonen L."/>
            <person name="Ruiz C."/>
            <person name="Zhang X."/>
            <person name="Robert C.A.M."/>
            <person name="Karimi J."/>
            <person name="Kamali S."/>
            <person name="Ma J."/>
            <person name="Bruggmann R."/>
            <person name="Erb M."/>
        </authorList>
    </citation>
    <scope>NUCLEOTIDE SEQUENCE [LARGE SCALE GENOMIC DNA]</scope>
    <source>
        <strain evidence="4 5">LJ24-63</strain>
    </source>
</reference>
<dbReference type="Proteomes" id="UP000466619">
    <property type="component" value="Unassembled WGS sequence"/>
</dbReference>
<dbReference type="AlphaFoldDB" id="A0A329X0A0"/>
<reference evidence="4" key="1">
    <citation type="submission" date="2017-08" db="EMBL/GenBank/DDBJ databases">
        <authorList>
            <person name="de Groot N.N."/>
        </authorList>
    </citation>
    <scope>NUCLEOTIDE SEQUENCE</scope>
    <source>
        <strain evidence="4">LJ24-63</strain>
    </source>
</reference>
<evidence type="ECO:0000313" key="3">
    <source>
        <dbReference type="EMBL" id="NDL03871.1"/>
    </source>
</evidence>
<name>A0A329X0A0_9GAMM</name>
<organism evidence="4 5">
    <name type="scientific">Photorhabdus bodei</name>
    <dbReference type="NCBI Taxonomy" id="2029681"/>
    <lineage>
        <taxon>Bacteria</taxon>
        <taxon>Pseudomonadati</taxon>
        <taxon>Pseudomonadota</taxon>
        <taxon>Gammaproteobacteria</taxon>
        <taxon>Enterobacterales</taxon>
        <taxon>Morganellaceae</taxon>
        <taxon>Photorhabdus</taxon>
    </lineage>
</organism>
<dbReference type="RefSeq" id="WP_146747461.1">
    <property type="nucleotide sequence ID" value="NZ_CAWNYH010000031.1"/>
</dbReference>
<proteinExistence type="predicted"/>
<reference evidence="2 6" key="3">
    <citation type="submission" date="2019-12" db="EMBL/GenBank/DDBJ databases">
        <title>Engineering Photorhabdus to improve their lethality against agricultural pests.</title>
        <authorList>
            <person name="Machado R.A.R."/>
        </authorList>
    </citation>
    <scope>NUCLEOTIDE SEQUENCE [LARGE SCALE GENOMIC DNA]</scope>
    <source>
        <strain evidence="2 6">M-CN4</strain>
    </source>
</reference>
<feature type="non-terminal residue" evidence="4">
    <location>
        <position position="1"/>
    </location>
</feature>
<accession>A0A329X0A0</accession>
<protein>
    <submittedName>
        <fullName evidence="2">Transposase</fullName>
    </submittedName>
</protein>
<dbReference type="Pfam" id="PF13586">
    <property type="entry name" value="DDE_Tnp_1_2"/>
    <property type="match status" value="1"/>
</dbReference>
<evidence type="ECO:0000313" key="4">
    <source>
        <dbReference type="EMBL" id="RAX10197.1"/>
    </source>
</evidence>
<sequence>KVIIPYKSNEKARSDGRVKFDHETYRRRNVVERCFGRLKEHRGIATRYEKTARNYIAMVKLGCIRLFLKAII</sequence>
<dbReference type="Proteomes" id="UP000250919">
    <property type="component" value="Unassembled WGS sequence"/>
</dbReference>
<evidence type="ECO:0000313" key="6">
    <source>
        <dbReference type="Proteomes" id="UP000466619"/>
    </source>
</evidence>
<dbReference type="InterPro" id="IPR025668">
    <property type="entry name" value="Tnp_DDE_dom"/>
</dbReference>
<comment type="caution">
    <text evidence="4">The sequence shown here is derived from an EMBL/GenBank/DDBJ whole genome shotgun (WGS) entry which is preliminary data.</text>
</comment>
<keyword evidence="6" id="KW-1185">Reference proteome</keyword>
<dbReference type="EMBL" id="NSCM01000031">
    <property type="protein sequence ID" value="RAX10197.1"/>
    <property type="molecule type" value="Genomic_DNA"/>
</dbReference>
<evidence type="ECO:0000259" key="1">
    <source>
        <dbReference type="Pfam" id="PF13586"/>
    </source>
</evidence>
<evidence type="ECO:0000313" key="5">
    <source>
        <dbReference type="Proteomes" id="UP000250919"/>
    </source>
</evidence>
<gene>
    <name evidence="4" type="ORF">CKY02_15725</name>
    <name evidence="2" type="ORF">GPY48_11450</name>
    <name evidence="3" type="ORF">GPY48_11725</name>
</gene>